<keyword evidence="2" id="KW-1133">Transmembrane helix</keyword>
<proteinExistence type="predicted"/>
<evidence type="ECO:0000313" key="3">
    <source>
        <dbReference type="EMBL" id="PWA88104.1"/>
    </source>
</evidence>
<keyword evidence="4" id="KW-1185">Reference proteome</keyword>
<keyword evidence="2" id="KW-0812">Transmembrane</keyword>
<comment type="caution">
    <text evidence="3">The sequence shown here is derived from an EMBL/GenBank/DDBJ whole genome shotgun (WGS) entry which is preliminary data.</text>
</comment>
<dbReference type="AlphaFoldDB" id="A0A2U1PQR9"/>
<feature type="transmembrane region" description="Helical" evidence="2">
    <location>
        <begin position="79"/>
        <end position="99"/>
    </location>
</feature>
<dbReference type="EMBL" id="PKPP01000845">
    <property type="protein sequence ID" value="PWA88104.1"/>
    <property type="molecule type" value="Genomic_DNA"/>
</dbReference>
<sequence>MELNNLLFGLTRWMHATISYLSPLTSNPPLSSDVEAGEGHGNDRVLTNNPESSYEEEIIEDDSELLDEQSVDVPRKRKVYFYLLYFSCVILYLVLVLVITCKYPLKPDYYIEFSLPGFEKESANITEEMKQSVNLYLKLQNRNRLASALYDDLNITMFYLPSSNTSTYFASTIVPGFYQDKLKPTEVNVQMLARGIPGLLHMKEKFDRTKFRVNVESVVRFDCKSLCKHKHRFLIDADIGFSFESGEAYEL</sequence>
<evidence type="ECO:0000256" key="2">
    <source>
        <dbReference type="SAM" id="Phobius"/>
    </source>
</evidence>
<accession>A0A2U1PQR9</accession>
<dbReference type="Proteomes" id="UP000245207">
    <property type="component" value="Unassembled WGS sequence"/>
</dbReference>
<name>A0A2U1PQR9_ARTAN</name>
<protein>
    <submittedName>
        <fullName evidence="3">Protein NDR1</fullName>
    </submittedName>
</protein>
<evidence type="ECO:0000256" key="1">
    <source>
        <dbReference type="SAM" id="MobiDB-lite"/>
    </source>
</evidence>
<feature type="region of interest" description="Disordered" evidence="1">
    <location>
        <begin position="31"/>
        <end position="51"/>
    </location>
</feature>
<organism evidence="3 4">
    <name type="scientific">Artemisia annua</name>
    <name type="common">Sweet wormwood</name>
    <dbReference type="NCBI Taxonomy" id="35608"/>
    <lineage>
        <taxon>Eukaryota</taxon>
        <taxon>Viridiplantae</taxon>
        <taxon>Streptophyta</taxon>
        <taxon>Embryophyta</taxon>
        <taxon>Tracheophyta</taxon>
        <taxon>Spermatophyta</taxon>
        <taxon>Magnoliopsida</taxon>
        <taxon>eudicotyledons</taxon>
        <taxon>Gunneridae</taxon>
        <taxon>Pentapetalae</taxon>
        <taxon>asterids</taxon>
        <taxon>campanulids</taxon>
        <taxon>Asterales</taxon>
        <taxon>Asteraceae</taxon>
        <taxon>Asteroideae</taxon>
        <taxon>Anthemideae</taxon>
        <taxon>Artemisiinae</taxon>
        <taxon>Artemisia</taxon>
    </lineage>
</organism>
<evidence type="ECO:0000313" key="4">
    <source>
        <dbReference type="Proteomes" id="UP000245207"/>
    </source>
</evidence>
<keyword evidence="2" id="KW-0472">Membrane</keyword>
<reference evidence="3 4" key="1">
    <citation type="journal article" date="2018" name="Mol. Plant">
        <title>The genome of Artemisia annua provides insight into the evolution of Asteraceae family and artemisinin biosynthesis.</title>
        <authorList>
            <person name="Shen Q."/>
            <person name="Zhang L."/>
            <person name="Liao Z."/>
            <person name="Wang S."/>
            <person name="Yan T."/>
            <person name="Shi P."/>
            <person name="Liu M."/>
            <person name="Fu X."/>
            <person name="Pan Q."/>
            <person name="Wang Y."/>
            <person name="Lv Z."/>
            <person name="Lu X."/>
            <person name="Zhang F."/>
            <person name="Jiang W."/>
            <person name="Ma Y."/>
            <person name="Chen M."/>
            <person name="Hao X."/>
            <person name="Li L."/>
            <person name="Tang Y."/>
            <person name="Lv G."/>
            <person name="Zhou Y."/>
            <person name="Sun X."/>
            <person name="Brodelius P.E."/>
            <person name="Rose J.K.C."/>
            <person name="Tang K."/>
        </authorList>
    </citation>
    <scope>NUCLEOTIDE SEQUENCE [LARGE SCALE GENOMIC DNA]</scope>
    <source>
        <strain evidence="4">cv. Huhao1</strain>
        <tissue evidence="3">Leaf</tissue>
    </source>
</reference>
<dbReference type="OrthoDB" id="1804852at2759"/>
<gene>
    <name evidence="3" type="ORF">CTI12_AA109500</name>
</gene>